<protein>
    <submittedName>
        <fullName evidence="2">Uncharacterized protein</fullName>
    </submittedName>
</protein>
<feature type="chain" id="PRO_5045070137" evidence="1">
    <location>
        <begin position="22"/>
        <end position="210"/>
    </location>
</feature>
<dbReference type="RefSeq" id="WP_076455333.1">
    <property type="nucleotide sequence ID" value="NZ_FTOB01000003.1"/>
</dbReference>
<dbReference type="Proteomes" id="UP000185728">
    <property type="component" value="Unassembled WGS sequence"/>
</dbReference>
<reference evidence="2 3" key="1">
    <citation type="submission" date="2017-01" db="EMBL/GenBank/DDBJ databases">
        <authorList>
            <person name="Varghese N."/>
            <person name="Submissions S."/>
        </authorList>
    </citation>
    <scope>NUCLEOTIDE SEQUENCE [LARGE SCALE GENOMIC DNA]</scope>
    <source>
        <strain evidence="2 3">DSM 2061</strain>
    </source>
</reference>
<comment type="caution">
    <text evidence="2">The sequence shown here is derived from an EMBL/GenBank/DDBJ whole genome shotgun (WGS) entry which is preliminary data.</text>
</comment>
<keyword evidence="3" id="KW-1185">Reference proteome</keyword>
<gene>
    <name evidence="2" type="ORF">SAMN05421766_103584</name>
</gene>
<feature type="signal peptide" evidence="1">
    <location>
        <begin position="1"/>
        <end position="21"/>
    </location>
</feature>
<evidence type="ECO:0000256" key="1">
    <source>
        <dbReference type="SAM" id="SignalP"/>
    </source>
</evidence>
<proteinExistence type="predicted"/>
<organism evidence="2 3">
    <name type="scientific">Zobellia uliginosa</name>
    <dbReference type="NCBI Taxonomy" id="143224"/>
    <lineage>
        <taxon>Bacteria</taxon>
        <taxon>Pseudomonadati</taxon>
        <taxon>Bacteroidota</taxon>
        <taxon>Flavobacteriia</taxon>
        <taxon>Flavobacteriales</taxon>
        <taxon>Flavobacteriaceae</taxon>
        <taxon>Zobellia</taxon>
    </lineage>
</organism>
<name>A0ABY1KSI3_9FLAO</name>
<evidence type="ECO:0000313" key="3">
    <source>
        <dbReference type="Proteomes" id="UP000185728"/>
    </source>
</evidence>
<keyword evidence="1" id="KW-0732">Signal</keyword>
<sequence length="210" mass="23632">MKTLRTIIGVALLFFMGQAVAQSNDNLEQTLEKGKSDLVEALKQTGEQFDFGIDPEAVKNARAARPLAFHEVSFDQLLEYNQNGIASVLKPEHKKIVPLMSNNMVVTTISISNKEGKYQVTDLINHQYENDLNQLPAELRENNFENLKVVYVPNLNTTVYSINGKSYTDYGDRSLRQGMDSEVLMQELKVDAKKFQEAYGTPAKQGKLLN</sequence>
<accession>A0ABY1KSI3</accession>
<dbReference type="EMBL" id="FTOB01000003">
    <property type="protein sequence ID" value="SIS71693.1"/>
    <property type="molecule type" value="Genomic_DNA"/>
</dbReference>
<evidence type="ECO:0000313" key="2">
    <source>
        <dbReference type="EMBL" id="SIS71693.1"/>
    </source>
</evidence>